<comment type="caution">
    <text evidence="1">The sequence shown here is derived from an EMBL/GenBank/DDBJ whole genome shotgun (WGS) entry which is preliminary data.</text>
</comment>
<sequence length="105" mass="12615">MSQNQVDEINLFPVEDFIPYLNYHRPYLFLTDTKKNKRGHEIRIYGEANTPYEKLKEVDKTLKVSCLKHNQSFAQIDQIAYQYSDNEWAKMMRKKSLKPLMRLEV</sequence>
<organism evidence="1 2">
    <name type="scientific">Candidatus Collierbacteria bacterium CG10_big_fil_rev_8_21_14_0_10_44_9</name>
    <dbReference type="NCBI Taxonomy" id="1974535"/>
    <lineage>
        <taxon>Bacteria</taxon>
        <taxon>Candidatus Collieribacteriota</taxon>
    </lineage>
</organism>
<accession>A0A2H0VI11</accession>
<name>A0A2H0VI11_9BACT</name>
<gene>
    <name evidence="1" type="ORF">COT87_03115</name>
</gene>
<dbReference type="AlphaFoldDB" id="A0A2H0VI11"/>
<dbReference type="Proteomes" id="UP000230796">
    <property type="component" value="Unassembled WGS sequence"/>
</dbReference>
<protein>
    <submittedName>
        <fullName evidence="1">Uncharacterized protein</fullName>
    </submittedName>
</protein>
<dbReference type="EMBL" id="PFAF01000067">
    <property type="protein sequence ID" value="PIR98744.1"/>
    <property type="molecule type" value="Genomic_DNA"/>
</dbReference>
<proteinExistence type="predicted"/>
<evidence type="ECO:0000313" key="2">
    <source>
        <dbReference type="Proteomes" id="UP000230796"/>
    </source>
</evidence>
<reference evidence="2" key="1">
    <citation type="submission" date="2017-09" db="EMBL/GenBank/DDBJ databases">
        <title>Depth-based differentiation of microbial function through sediment-hosted aquifers and enrichment of novel symbionts in the deep terrestrial subsurface.</title>
        <authorList>
            <person name="Probst A.J."/>
            <person name="Ladd B."/>
            <person name="Jarett J.K."/>
            <person name="Geller-Mcgrath D.E."/>
            <person name="Sieber C.M.K."/>
            <person name="Emerson J.B."/>
            <person name="Anantharaman K."/>
            <person name="Thomas B.C."/>
            <person name="Malmstrom R."/>
            <person name="Stieglmeier M."/>
            <person name="Klingl A."/>
            <person name="Woyke T."/>
            <person name="Ryan C.M."/>
            <person name="Banfield J.F."/>
        </authorList>
    </citation>
    <scope>NUCLEOTIDE SEQUENCE [LARGE SCALE GENOMIC DNA]</scope>
</reference>
<evidence type="ECO:0000313" key="1">
    <source>
        <dbReference type="EMBL" id="PIR98744.1"/>
    </source>
</evidence>